<dbReference type="PANTHER" id="PTHR12766">
    <property type="entry name" value="DEATH DOMAIN-ASSOCIATED PROTEIN 6 DAXX"/>
    <property type="match status" value="1"/>
</dbReference>
<evidence type="ECO:0000259" key="3">
    <source>
        <dbReference type="Pfam" id="PF20920"/>
    </source>
</evidence>
<feature type="region of interest" description="Disordered" evidence="2">
    <location>
        <begin position="114"/>
        <end position="139"/>
    </location>
</feature>
<dbReference type="Gene3D" id="1.20.58.2170">
    <property type="match status" value="1"/>
</dbReference>
<dbReference type="Pfam" id="PF20920">
    <property type="entry name" value="DAXX_hist_bd"/>
    <property type="match status" value="1"/>
</dbReference>
<gene>
    <name evidence="4" type="ORF">TcWFU_004603</name>
</gene>
<dbReference type="InterPro" id="IPR046426">
    <property type="entry name" value="DAXX_histone-bd_sf"/>
</dbReference>
<comment type="caution">
    <text evidence="4">The sequence shown here is derived from an EMBL/GenBank/DDBJ whole genome shotgun (WGS) entry which is preliminary data.</text>
</comment>
<evidence type="ECO:0000313" key="5">
    <source>
        <dbReference type="Proteomes" id="UP001651158"/>
    </source>
</evidence>
<feature type="coiled-coil region" evidence="1">
    <location>
        <begin position="189"/>
        <end position="219"/>
    </location>
</feature>
<feature type="compositionally biased region" description="Polar residues" evidence="2">
    <location>
        <begin position="114"/>
        <end position="132"/>
    </location>
</feature>
<name>A0ABR4Q1Z0_9CEST</name>
<accession>A0ABR4Q1Z0</accession>
<sequence length="552" mass="63240">MEKIWNGFLDQLRLLLPRHDHAVIAKLTQKFFATSLAFQRNAHTVKLLNHYLNRIRSSPSKVYVILLELKRKLTKYEPSTNENSPPLWDIIDLSETSQDTPKRRVDFITLTEPSSPSISRRCSEKANSSAVSTHEEPKRPRINELTISLDESPEVSDITKPNLVIPNGKKKSLPQRDSKSLSPSTHLRLRILQRRMEFLSRAIRRLEETEMDTADLDQEESAYLRLDALKREYLAVWRQFCRLRGISHHAGSLTRLPLRYCGSRFPVINQAVERYVNTSHNFPDYADICKVVEETSTRENLNLSASAVETLAREIFTDVGTILKHRRERQFRHDFGCHLTDEQAEAGDDPALRDPELRRRLLENRRIATSNFESLITKYSRLQEDLERREASSHCRNEDHRTATVDLDAIEFVDITDETTRPASESSLSSSHREEMPMPITSPDATIESPVFIDDLDLDGEEHYLLPQVESEEGPPVDYADKSPSTIAISDDEDEVVFRGYRPPPENPSTVHTLLSGDQMTLSLSSSGSLLISRTQRHILQVISPMEMSQQH</sequence>
<keyword evidence="5" id="KW-1185">Reference proteome</keyword>
<reference evidence="4 5" key="1">
    <citation type="journal article" date="2022" name="Front. Cell. Infect. Microbiol.">
        <title>The Genomes of Two Strains of Taenia crassiceps the Animal Model for the Study of Human Cysticercosis.</title>
        <authorList>
            <person name="Bobes R.J."/>
            <person name="Estrada K."/>
            <person name="Rios-Valencia D.G."/>
            <person name="Calderon-Gallegos A."/>
            <person name="de la Torre P."/>
            <person name="Carrero J.C."/>
            <person name="Sanchez-Flores A."/>
            <person name="Laclette J.P."/>
        </authorList>
    </citation>
    <scope>NUCLEOTIDE SEQUENCE [LARGE SCALE GENOMIC DNA]</scope>
    <source>
        <strain evidence="4">WFUcys</strain>
    </source>
</reference>
<dbReference type="InterPro" id="IPR046378">
    <property type="entry name" value="DAXX_histone-bd"/>
</dbReference>
<feature type="region of interest" description="Disordered" evidence="2">
    <location>
        <begin position="419"/>
        <end position="446"/>
    </location>
</feature>
<organism evidence="4 5">
    <name type="scientific">Taenia crassiceps</name>
    <dbReference type="NCBI Taxonomy" id="6207"/>
    <lineage>
        <taxon>Eukaryota</taxon>
        <taxon>Metazoa</taxon>
        <taxon>Spiralia</taxon>
        <taxon>Lophotrochozoa</taxon>
        <taxon>Platyhelminthes</taxon>
        <taxon>Cestoda</taxon>
        <taxon>Eucestoda</taxon>
        <taxon>Cyclophyllidea</taxon>
        <taxon>Taeniidae</taxon>
        <taxon>Taenia</taxon>
    </lineage>
</organism>
<dbReference type="PANTHER" id="PTHR12766:SF7">
    <property type="entry name" value="DEATH DOMAIN-ASSOCIATED PROTEIN 6"/>
    <property type="match status" value="1"/>
</dbReference>
<dbReference type="EMBL" id="JAKROA010000016">
    <property type="protein sequence ID" value="KAL5103701.1"/>
    <property type="molecule type" value="Genomic_DNA"/>
</dbReference>
<evidence type="ECO:0000313" key="4">
    <source>
        <dbReference type="EMBL" id="KAL5103701.1"/>
    </source>
</evidence>
<evidence type="ECO:0000256" key="2">
    <source>
        <dbReference type="SAM" id="MobiDB-lite"/>
    </source>
</evidence>
<keyword evidence="1" id="KW-0175">Coiled coil</keyword>
<dbReference type="Proteomes" id="UP001651158">
    <property type="component" value="Unassembled WGS sequence"/>
</dbReference>
<evidence type="ECO:0000256" key="1">
    <source>
        <dbReference type="SAM" id="Coils"/>
    </source>
</evidence>
<proteinExistence type="predicted"/>
<feature type="domain" description="Daxx histone-binding" evidence="3">
    <location>
        <begin position="295"/>
        <end position="380"/>
    </location>
</feature>
<protein>
    <submittedName>
        <fullName evidence="4">Death domain-associated protein 6</fullName>
    </submittedName>
</protein>
<feature type="region of interest" description="Disordered" evidence="2">
    <location>
        <begin position="158"/>
        <end position="182"/>
    </location>
</feature>